<reference evidence="1 2" key="1">
    <citation type="submission" date="2020-02" db="EMBL/GenBank/DDBJ databases">
        <authorList>
            <person name="Criscuolo A."/>
        </authorList>
    </citation>
    <scope>NUCLEOTIDE SEQUENCE [LARGE SCALE GENOMIC DNA]</scope>
    <source>
        <strain evidence="1">CIP105534</strain>
    </source>
</reference>
<gene>
    <name evidence="1" type="ORF">FLA105534_00499</name>
</gene>
<organism evidence="1 2">
    <name type="scientific">Flavobacterium bizetiae</name>
    <dbReference type="NCBI Taxonomy" id="2704140"/>
    <lineage>
        <taxon>Bacteria</taxon>
        <taxon>Pseudomonadati</taxon>
        <taxon>Bacteroidota</taxon>
        <taxon>Flavobacteriia</taxon>
        <taxon>Flavobacteriales</taxon>
        <taxon>Flavobacteriaceae</taxon>
        <taxon>Flavobacterium</taxon>
    </lineage>
</organism>
<proteinExistence type="predicted"/>
<dbReference type="EMBL" id="CADCSU010000033">
    <property type="protein sequence ID" value="CAA9195096.1"/>
    <property type="molecule type" value="Genomic_DNA"/>
</dbReference>
<keyword evidence="2" id="KW-1185">Reference proteome</keyword>
<name>A0A6J4G7L9_9FLAO</name>
<accession>A0A6J4G7L9</accession>
<dbReference type="Proteomes" id="UP000479938">
    <property type="component" value="Unassembled WGS sequence"/>
</dbReference>
<dbReference type="AlphaFoldDB" id="A0A6J4G7L9"/>
<sequence>MVEKVLGSPSTAKGLFDTDPVIIDPANSVLAYTLSNSVSQVAGSITLMVTVWLVVQDPLLAITVYVKTPTVLRGPVLLDPKAFPCGSYQVMVPFDDAVKVTDEPFVTAIELVTPVNVGNGVTFTVTGTFTDGQATPVV</sequence>
<evidence type="ECO:0000313" key="2">
    <source>
        <dbReference type="Proteomes" id="UP000479938"/>
    </source>
</evidence>
<protein>
    <submittedName>
        <fullName evidence="1">Uncharacterized protein</fullName>
    </submittedName>
</protein>
<evidence type="ECO:0000313" key="1">
    <source>
        <dbReference type="EMBL" id="CAA9195096.1"/>
    </source>
</evidence>